<dbReference type="InterPro" id="IPR042099">
    <property type="entry name" value="ANL_N_sf"/>
</dbReference>
<reference evidence="3 4" key="1">
    <citation type="submission" date="2019-04" db="EMBL/GenBank/DDBJ databases">
        <authorList>
            <person name="Seth-Smith MB H."/>
            <person name="Seth-Smith H."/>
        </authorList>
    </citation>
    <scope>NUCLEOTIDE SEQUENCE [LARGE SCALE GENOMIC DNA]</scope>
    <source>
        <strain evidence="3">USB-603019</strain>
    </source>
</reference>
<dbReference type="InterPro" id="IPR050237">
    <property type="entry name" value="ATP-dep_AMP-bd_enzyme"/>
</dbReference>
<dbReference type="Gene3D" id="3.40.50.12780">
    <property type="entry name" value="N-terminal domain of ligase-like"/>
    <property type="match status" value="1"/>
</dbReference>
<dbReference type="CDD" id="cd05936">
    <property type="entry name" value="FC-FACS_FadD_like"/>
    <property type="match status" value="1"/>
</dbReference>
<organism evidence="3 4">
    <name type="scientific">Lawsonella clevelandensis</name>
    <dbReference type="NCBI Taxonomy" id="1528099"/>
    <lineage>
        <taxon>Bacteria</taxon>
        <taxon>Bacillati</taxon>
        <taxon>Actinomycetota</taxon>
        <taxon>Actinomycetes</taxon>
        <taxon>Mycobacteriales</taxon>
        <taxon>Lawsonellaceae</taxon>
        <taxon>Lawsonella</taxon>
    </lineage>
</organism>
<protein>
    <submittedName>
        <fullName evidence="3">Long-chain-fatty-acid--CoA ligase</fullName>
    </submittedName>
</protein>
<dbReference type="Pfam" id="PF00501">
    <property type="entry name" value="AMP-binding"/>
    <property type="match status" value="1"/>
</dbReference>
<dbReference type="SUPFAM" id="SSF56801">
    <property type="entry name" value="Acetyl-CoA synthetase-like"/>
    <property type="match status" value="1"/>
</dbReference>
<dbReference type="Proteomes" id="UP000324288">
    <property type="component" value="Chromosome"/>
</dbReference>
<dbReference type="EMBL" id="LR584267">
    <property type="protein sequence ID" value="VHO00308.1"/>
    <property type="molecule type" value="Genomic_DNA"/>
</dbReference>
<dbReference type="PANTHER" id="PTHR43767:SF1">
    <property type="entry name" value="NONRIBOSOMAL PEPTIDE SYNTHASE PES1 (EUROFUNG)-RELATED"/>
    <property type="match status" value="1"/>
</dbReference>
<dbReference type="InterPro" id="IPR000873">
    <property type="entry name" value="AMP-dep_synth/lig_dom"/>
</dbReference>
<dbReference type="GO" id="GO:0016878">
    <property type="term" value="F:acid-thiol ligase activity"/>
    <property type="evidence" value="ECO:0007669"/>
    <property type="project" value="UniProtKB-ARBA"/>
</dbReference>
<dbReference type="PROSITE" id="PS00455">
    <property type="entry name" value="AMP_BINDING"/>
    <property type="match status" value="1"/>
</dbReference>
<dbReference type="InterPro" id="IPR045851">
    <property type="entry name" value="AMP-bd_C_sf"/>
</dbReference>
<dbReference type="Gene3D" id="3.30.300.30">
    <property type="match status" value="1"/>
</dbReference>
<evidence type="ECO:0000313" key="4">
    <source>
        <dbReference type="Proteomes" id="UP000324288"/>
    </source>
</evidence>
<accession>A0A5E3ZW99</accession>
<dbReference type="InterPro" id="IPR025110">
    <property type="entry name" value="AMP-bd_C"/>
</dbReference>
<dbReference type="AlphaFoldDB" id="A0A5E3ZW99"/>
<evidence type="ECO:0000259" key="1">
    <source>
        <dbReference type="Pfam" id="PF00501"/>
    </source>
</evidence>
<keyword evidence="4" id="KW-1185">Reference proteome</keyword>
<dbReference type="Pfam" id="PF13193">
    <property type="entry name" value="AMP-binding_C"/>
    <property type="match status" value="1"/>
</dbReference>
<name>A0A5E3ZW99_9ACTN</name>
<dbReference type="InterPro" id="IPR020845">
    <property type="entry name" value="AMP-binding_CS"/>
</dbReference>
<sequence>MSSPLPPNGEPTDRQKVWCGNYEDGVPARLEVATRTMVDMFESSVWHWAANDALEFFGEKTTYAELSEYVERCAEGLRRMGVSKGDRVAVLLPNCPQAIIAFYGILRLGAVVVEHNPLYTEHELAQPFYDHGARVAICWDKIAPKIVKLRRTSDLENVVSVDITKSLPKKLQFILRLPLKRTQELRDSLSSPARHTFPWERLLDHPRISVEHPRPGMGDPALMLYTSGTTGAPKGAVLTHFNLSSEFEMARAWINNAIPGKEIVLVSLPLFHAYGMLASNILGVGIGAKLVLLPRPDIDLIMKQFKKEVPTFVPAVPPLYQRILEESKKRGISIHGVRLAFSGAMTLPAELVEQWEAATGGVISEGYGLTETSPVIAGNPMSRTLRQPGSVGVPFPETEIRIVDIEDGVTELGFNQPGELVVRGPQVFSGYYNMPEATAEAMRGGWFHTGDVAVMDKNGYITIVDRLKEMIITGGFNVYPSEVEEALAEHPSVAECTVVGVRNRRGGEMVAAAVVLEHGARLNEEALRDHCRGSLTRYKVPKRIVAMEEIPKNVMGKVLRKEASKLVQAFIDEHPTPIVPAKELRETEDLK</sequence>
<feature type="domain" description="AMP-binding enzyme C-terminal" evidence="2">
    <location>
        <begin position="482"/>
        <end position="557"/>
    </location>
</feature>
<proteinExistence type="predicted"/>
<evidence type="ECO:0000259" key="2">
    <source>
        <dbReference type="Pfam" id="PF13193"/>
    </source>
</evidence>
<evidence type="ECO:0000313" key="3">
    <source>
        <dbReference type="EMBL" id="VHO00308.1"/>
    </source>
</evidence>
<dbReference type="PANTHER" id="PTHR43767">
    <property type="entry name" value="LONG-CHAIN-FATTY-ACID--COA LIGASE"/>
    <property type="match status" value="1"/>
</dbReference>
<keyword evidence="3" id="KW-0436">Ligase</keyword>
<dbReference type="RefSeq" id="WP_148417511.1">
    <property type="nucleotide sequence ID" value="NZ_CAMJVL010000029.1"/>
</dbReference>
<feature type="domain" description="AMP-dependent synthetase/ligase" evidence="1">
    <location>
        <begin position="51"/>
        <end position="432"/>
    </location>
</feature>
<dbReference type="NCBIfam" id="NF004114">
    <property type="entry name" value="PRK05605.1"/>
    <property type="match status" value="1"/>
</dbReference>
<gene>
    <name evidence="3" type="primary">fadD</name>
    <name evidence="3" type="ORF">LC603019_00650</name>
</gene>